<dbReference type="InterPro" id="IPR010760">
    <property type="entry name" value="DNA-repair_Swi5"/>
</dbReference>
<accession>A0A8C6U9W3</accession>
<evidence type="ECO:0000313" key="11">
    <source>
        <dbReference type="Ensembl" id="ENSNMLP00000029696.1"/>
    </source>
</evidence>
<protein>
    <recommendedName>
        <fullName evidence="2">DNA repair protein SWI5 homolog</fullName>
    </recommendedName>
    <alternativeName>
        <fullName evidence="6">Protein SAE3 homolog</fullName>
    </alternativeName>
</protein>
<evidence type="ECO:0000256" key="2">
    <source>
        <dbReference type="ARBA" id="ARBA00019825"/>
    </source>
</evidence>
<reference evidence="11" key="1">
    <citation type="submission" date="2025-08" db="UniProtKB">
        <authorList>
            <consortium name="Ensembl"/>
        </authorList>
    </citation>
    <scope>IDENTIFICATION</scope>
</reference>
<reference evidence="11" key="2">
    <citation type="submission" date="2025-09" db="UniProtKB">
        <authorList>
            <consortium name="Ensembl"/>
        </authorList>
    </citation>
    <scope>IDENTIFICATION</scope>
</reference>
<evidence type="ECO:0000256" key="5">
    <source>
        <dbReference type="ARBA" id="ARBA00023204"/>
    </source>
</evidence>
<dbReference type="GO" id="GO:0032798">
    <property type="term" value="C:Swi5-Sfr1 complex"/>
    <property type="evidence" value="ECO:0007669"/>
    <property type="project" value="UniProtKB-ARBA"/>
</dbReference>
<keyword evidence="12" id="KW-1185">Reference proteome</keyword>
<evidence type="ECO:0000256" key="8">
    <source>
        <dbReference type="ARBA" id="ARBA00064461"/>
    </source>
</evidence>
<dbReference type="GO" id="GO:0000724">
    <property type="term" value="P:double-strand break repair via homologous recombination"/>
    <property type="evidence" value="ECO:0007669"/>
    <property type="project" value="TreeGrafter"/>
</dbReference>
<dbReference type="FunFam" id="1.20.5.170:FF:000056">
    <property type="entry name" value="DNA repair protein SWI5 homolog"/>
    <property type="match status" value="1"/>
</dbReference>
<dbReference type="Ensembl" id="ENSNMLT00000033128.1">
    <property type="protein sequence ID" value="ENSNMLP00000029696.1"/>
    <property type="gene ID" value="ENSNMLG00000018806.1"/>
</dbReference>
<dbReference type="PANTHER" id="PTHR28529">
    <property type="entry name" value="DNA REPAIR PROTEIN SWI5 HOMOLOG"/>
    <property type="match status" value="1"/>
</dbReference>
<organism evidence="11 12">
    <name type="scientific">Neogobius melanostomus</name>
    <name type="common">round goby</name>
    <dbReference type="NCBI Taxonomy" id="47308"/>
    <lineage>
        <taxon>Eukaryota</taxon>
        <taxon>Metazoa</taxon>
        <taxon>Chordata</taxon>
        <taxon>Craniata</taxon>
        <taxon>Vertebrata</taxon>
        <taxon>Euteleostomi</taxon>
        <taxon>Actinopterygii</taxon>
        <taxon>Neopterygii</taxon>
        <taxon>Teleostei</taxon>
        <taxon>Neoteleostei</taxon>
        <taxon>Acanthomorphata</taxon>
        <taxon>Gobiaria</taxon>
        <taxon>Gobiiformes</taxon>
        <taxon>Gobioidei</taxon>
        <taxon>Gobiidae</taxon>
        <taxon>Benthophilinae</taxon>
        <taxon>Neogobiini</taxon>
        <taxon>Neogobius</taxon>
    </lineage>
</organism>
<evidence type="ECO:0000256" key="4">
    <source>
        <dbReference type="ARBA" id="ARBA00023054"/>
    </source>
</evidence>
<evidence type="ECO:0000313" key="12">
    <source>
        <dbReference type="Proteomes" id="UP000694523"/>
    </source>
</evidence>
<proteinExistence type="inferred from homology"/>
<evidence type="ECO:0000256" key="7">
    <source>
        <dbReference type="ARBA" id="ARBA00059338"/>
    </source>
</evidence>
<sequence>MDAGASRESDVNVTTDHREQTPDGNECRKGVQGRTPYSKFKRVHSSFKSPLQVPESTKVSLEEEVAELQRRRQQLDSEIALLESEGYDVDELEQHIDKMHEYNDIKDIGQSLLGRIAALRGTTTRDLYSHFGLELDD</sequence>
<feature type="coiled-coil region" evidence="9">
    <location>
        <begin position="58"/>
        <end position="85"/>
    </location>
</feature>
<evidence type="ECO:0000256" key="1">
    <source>
        <dbReference type="ARBA" id="ARBA00008060"/>
    </source>
</evidence>
<dbReference type="PANTHER" id="PTHR28529:SF2">
    <property type="entry name" value="DNA REPAIR PROTEIN SWI5 HOMOLOG"/>
    <property type="match status" value="1"/>
</dbReference>
<keyword evidence="3" id="KW-0227">DNA damage</keyword>
<dbReference type="GO" id="GO:0034974">
    <property type="term" value="C:Swi5-Swi2 complex"/>
    <property type="evidence" value="ECO:0007669"/>
    <property type="project" value="TreeGrafter"/>
</dbReference>
<dbReference type="Proteomes" id="UP000694523">
    <property type="component" value="Unplaced"/>
</dbReference>
<feature type="compositionally biased region" description="Basic and acidic residues" evidence="10">
    <location>
        <begin position="1"/>
        <end position="29"/>
    </location>
</feature>
<keyword evidence="5" id="KW-0234">DNA repair</keyword>
<evidence type="ECO:0000256" key="6">
    <source>
        <dbReference type="ARBA" id="ARBA00030081"/>
    </source>
</evidence>
<evidence type="ECO:0000256" key="10">
    <source>
        <dbReference type="SAM" id="MobiDB-lite"/>
    </source>
</evidence>
<keyword evidence="4 9" id="KW-0175">Coiled coil</keyword>
<dbReference type="Pfam" id="PF07061">
    <property type="entry name" value="Swi5"/>
    <property type="match status" value="1"/>
</dbReference>
<dbReference type="Gene3D" id="1.20.5.170">
    <property type="match status" value="1"/>
</dbReference>
<comment type="subunit">
    <text evidence="8">Component of the swi5-sfr1 complex.</text>
</comment>
<name>A0A8C6U9W3_9GOBI</name>
<comment type="function">
    <text evidence="7">Component of the SWI5-SFR1 complex, a complex required for double-strand break repair via homologous recombination.</text>
</comment>
<evidence type="ECO:0000256" key="3">
    <source>
        <dbReference type="ARBA" id="ARBA00022763"/>
    </source>
</evidence>
<dbReference type="AlphaFoldDB" id="A0A8C6U9W3"/>
<evidence type="ECO:0000256" key="9">
    <source>
        <dbReference type="SAM" id="Coils"/>
    </source>
</evidence>
<comment type="similarity">
    <text evidence="1">Belongs to the SWI5/SAE3 family.</text>
</comment>
<feature type="region of interest" description="Disordered" evidence="10">
    <location>
        <begin position="1"/>
        <end position="35"/>
    </location>
</feature>